<keyword evidence="1" id="KW-0269">Exonuclease</keyword>
<dbReference type="SUPFAM" id="SSF52540">
    <property type="entry name" value="P-loop containing nucleoside triphosphate hydrolases"/>
    <property type="match status" value="1"/>
</dbReference>
<evidence type="ECO:0000313" key="1">
    <source>
        <dbReference type="EMBL" id="AYV81336.1"/>
    </source>
</evidence>
<keyword evidence="1" id="KW-0547">Nucleotide-binding</keyword>
<organism evidence="1">
    <name type="scientific">Harvfovirus sp</name>
    <dbReference type="NCBI Taxonomy" id="2487768"/>
    <lineage>
        <taxon>Viruses</taxon>
        <taxon>Varidnaviria</taxon>
        <taxon>Bamfordvirae</taxon>
        <taxon>Nucleocytoviricota</taxon>
        <taxon>Megaviricetes</taxon>
        <taxon>Imitervirales</taxon>
        <taxon>Mimiviridae</taxon>
        <taxon>Klosneuvirinae</taxon>
    </lineage>
</organism>
<sequence length="178" mass="20614">MTSFMNNCVLGEERLHAVKKSKFKVRYLICDCFGSKYGLTDRENRVFEEVMYYLQTYSKEDIFVLAPSVKSENCPARQLANKLSEAGIDIYVPNSDEERLDEDILRGKLVFSTFHQAKGMERKVDIVYNFDDSYFQLFKKDKNPLVCPNELYVAATRGSERLTVLVKSAELLFHHILS</sequence>
<name>A0A3G5A285_9VIRU</name>
<dbReference type="Gene3D" id="3.40.50.300">
    <property type="entry name" value="P-loop containing nucleotide triphosphate hydrolases"/>
    <property type="match status" value="1"/>
</dbReference>
<keyword evidence="1" id="KW-0347">Helicase</keyword>
<dbReference type="GO" id="GO:0004527">
    <property type="term" value="F:exonuclease activity"/>
    <property type="evidence" value="ECO:0007669"/>
    <property type="project" value="UniProtKB-KW"/>
</dbReference>
<keyword evidence="1" id="KW-0540">Nuclease</keyword>
<dbReference type="InterPro" id="IPR027417">
    <property type="entry name" value="P-loop_NTPase"/>
</dbReference>
<dbReference type="EMBL" id="MK072270">
    <property type="protein sequence ID" value="AYV81336.1"/>
    <property type="molecule type" value="Genomic_DNA"/>
</dbReference>
<dbReference type="GO" id="GO:0004386">
    <property type="term" value="F:helicase activity"/>
    <property type="evidence" value="ECO:0007669"/>
    <property type="project" value="UniProtKB-KW"/>
</dbReference>
<gene>
    <name evidence="1" type="ORF">Harvfovirus28_1</name>
</gene>
<accession>A0A3G5A285</accession>
<proteinExistence type="predicted"/>
<reference evidence="1" key="1">
    <citation type="submission" date="2018-10" db="EMBL/GenBank/DDBJ databases">
        <title>Hidden diversity of soil giant viruses.</title>
        <authorList>
            <person name="Schulz F."/>
            <person name="Alteio L."/>
            <person name="Goudeau D."/>
            <person name="Ryan E.M."/>
            <person name="Malmstrom R.R."/>
            <person name="Blanchard J."/>
            <person name="Woyke T."/>
        </authorList>
    </citation>
    <scope>NUCLEOTIDE SEQUENCE</scope>
    <source>
        <strain evidence="1">HAV1</strain>
    </source>
</reference>
<keyword evidence="1" id="KW-0378">Hydrolase</keyword>
<keyword evidence="1" id="KW-0067">ATP-binding</keyword>
<protein>
    <submittedName>
        <fullName evidence="1">Putative helicase/exonuclease</fullName>
    </submittedName>
</protein>